<sequence>MPDTPPPPVAAHPLLILLLDVGLLLGLAFLLGRAATRIGMPAVVGELSVGIVLGPSLLQNVLPDLSNWLFPPNPEQMHLLDATGQFGALMLVALTGVSIDTALLRRRMGTAAGVSTAGLVIPLALGIAAGTQLPTSYFGEGVDRPVFALFLGVAMCVSALPVIAKTLHDLRMMHRNVGQLTLIAGTADDAFGWLMLSVVAAMATVGVKLSNVGLSVLYLVLIAAFAATVGRPLTRFLYRFTERSQDTGGTSALTVILIFLAAAGTQAMGFEAVLGAFVAGILIGSASGVTPSRLAPLRLLVMSVFAPLFFAIAGLRMDLTLLGEPEVLLVAVLVLALAIVGKFAGAYIGARLCRLNRWEAIALGAGMNARGVIEVIVAMVGLRLGVLNTRTYTIIVLVAIVTSLMAPPILKWAVRHIEYTAEEEARRNAQAAYDAVPTGQST</sequence>
<dbReference type="Pfam" id="PF00999">
    <property type="entry name" value="Na_H_Exchanger"/>
    <property type="match status" value="1"/>
</dbReference>
<evidence type="ECO:0000256" key="3">
    <source>
        <dbReference type="ARBA" id="ARBA00022448"/>
    </source>
</evidence>
<evidence type="ECO:0000313" key="14">
    <source>
        <dbReference type="Proteomes" id="UP000503011"/>
    </source>
</evidence>
<feature type="transmembrane region" description="Helical" evidence="11">
    <location>
        <begin position="297"/>
        <end position="315"/>
    </location>
</feature>
<feature type="transmembrane region" description="Helical" evidence="11">
    <location>
        <begin position="111"/>
        <end position="133"/>
    </location>
</feature>
<dbReference type="Proteomes" id="UP000503011">
    <property type="component" value="Chromosome"/>
</dbReference>
<feature type="transmembrane region" description="Helical" evidence="11">
    <location>
        <begin position="43"/>
        <end position="62"/>
    </location>
</feature>
<feature type="transmembrane region" description="Helical" evidence="11">
    <location>
        <begin position="273"/>
        <end position="290"/>
    </location>
</feature>
<keyword evidence="6 11" id="KW-1133">Transmembrane helix</keyword>
<dbReference type="GO" id="GO:1902600">
    <property type="term" value="P:proton transmembrane transport"/>
    <property type="evidence" value="ECO:0007669"/>
    <property type="project" value="InterPro"/>
</dbReference>
<feature type="transmembrane region" description="Helical" evidence="11">
    <location>
        <begin position="82"/>
        <end position="104"/>
    </location>
</feature>
<feature type="transmembrane region" description="Helical" evidence="11">
    <location>
        <begin position="250"/>
        <end position="267"/>
    </location>
</feature>
<keyword evidence="10" id="KW-0739">Sodium transport</keyword>
<evidence type="ECO:0000256" key="1">
    <source>
        <dbReference type="ARBA" id="ARBA00004141"/>
    </source>
</evidence>
<dbReference type="GO" id="GO:0006814">
    <property type="term" value="P:sodium ion transport"/>
    <property type="evidence" value="ECO:0007669"/>
    <property type="project" value="UniProtKB-KW"/>
</dbReference>
<dbReference type="EMBL" id="AP022871">
    <property type="protein sequence ID" value="BCB82717.1"/>
    <property type="molecule type" value="Genomic_DNA"/>
</dbReference>
<feature type="transmembrane region" description="Helical" evidence="11">
    <location>
        <begin position="360"/>
        <end position="380"/>
    </location>
</feature>
<reference evidence="13 14" key="2">
    <citation type="submission" date="2020-03" db="EMBL/GenBank/DDBJ databases">
        <authorList>
            <person name="Ichikawa N."/>
            <person name="Kimura A."/>
            <person name="Kitahashi Y."/>
            <person name="Uohara A."/>
        </authorList>
    </citation>
    <scope>NUCLEOTIDE SEQUENCE [LARGE SCALE GENOMIC DNA]</scope>
    <source>
        <strain evidence="13 14">NBRC 105367</strain>
    </source>
</reference>
<evidence type="ECO:0000313" key="13">
    <source>
        <dbReference type="EMBL" id="BCB82717.1"/>
    </source>
</evidence>
<organism evidence="13 14">
    <name type="scientific">Phytohabitans suffuscus</name>
    <dbReference type="NCBI Taxonomy" id="624315"/>
    <lineage>
        <taxon>Bacteria</taxon>
        <taxon>Bacillati</taxon>
        <taxon>Actinomycetota</taxon>
        <taxon>Actinomycetes</taxon>
        <taxon>Micromonosporales</taxon>
        <taxon>Micromonosporaceae</taxon>
    </lineage>
</organism>
<feature type="transmembrane region" description="Helical" evidence="11">
    <location>
        <begin position="145"/>
        <end position="168"/>
    </location>
</feature>
<evidence type="ECO:0000256" key="10">
    <source>
        <dbReference type="ARBA" id="ARBA00023201"/>
    </source>
</evidence>
<dbReference type="InterPro" id="IPR038770">
    <property type="entry name" value="Na+/solute_symporter_sf"/>
</dbReference>
<gene>
    <name evidence="13" type="ORF">Psuf_000300</name>
</gene>
<protein>
    <recommendedName>
        <fullName evidence="12">Cation/H+ exchanger transmembrane domain-containing protein</fullName>
    </recommendedName>
</protein>
<evidence type="ECO:0000256" key="9">
    <source>
        <dbReference type="ARBA" id="ARBA00023136"/>
    </source>
</evidence>
<accession>A0A6F8Y9H0</accession>
<evidence type="ECO:0000256" key="7">
    <source>
        <dbReference type="ARBA" id="ARBA00023053"/>
    </source>
</evidence>
<evidence type="ECO:0000256" key="6">
    <source>
        <dbReference type="ARBA" id="ARBA00022989"/>
    </source>
</evidence>
<evidence type="ECO:0000256" key="5">
    <source>
        <dbReference type="ARBA" id="ARBA00022692"/>
    </source>
</evidence>
<feature type="domain" description="Cation/H+ exchanger transmembrane" evidence="12">
    <location>
        <begin position="28"/>
        <end position="414"/>
    </location>
</feature>
<dbReference type="AlphaFoldDB" id="A0A6F8Y9H0"/>
<name>A0A6F8Y9H0_9ACTN</name>
<evidence type="ECO:0000256" key="2">
    <source>
        <dbReference type="ARBA" id="ARBA00005551"/>
    </source>
</evidence>
<dbReference type="PANTHER" id="PTHR43562:SF3">
    <property type="entry name" value="SODIUM ION_PROTON EXCHANGER (EUROFUNG)"/>
    <property type="match status" value="1"/>
</dbReference>
<keyword evidence="9 11" id="KW-0472">Membrane</keyword>
<dbReference type="PANTHER" id="PTHR43562">
    <property type="entry name" value="NAPA-TYPE SODIUM/HYDROGEN ANTIPORTER"/>
    <property type="match status" value="1"/>
</dbReference>
<comment type="subcellular location">
    <subcellularLocation>
        <location evidence="1">Membrane</location>
        <topology evidence="1">Multi-pass membrane protein</topology>
    </subcellularLocation>
</comment>
<feature type="transmembrane region" description="Helical" evidence="11">
    <location>
        <begin position="209"/>
        <end position="229"/>
    </location>
</feature>
<evidence type="ECO:0000256" key="11">
    <source>
        <dbReference type="SAM" id="Phobius"/>
    </source>
</evidence>
<keyword evidence="8" id="KW-0406">Ion transport</keyword>
<reference evidence="13 14" key="1">
    <citation type="submission" date="2020-03" db="EMBL/GenBank/DDBJ databases">
        <title>Whole genome shotgun sequence of Phytohabitans suffuscus NBRC 105367.</title>
        <authorList>
            <person name="Komaki H."/>
            <person name="Tamura T."/>
        </authorList>
    </citation>
    <scope>NUCLEOTIDE SEQUENCE [LARGE SCALE GENOMIC DNA]</scope>
    <source>
        <strain evidence="13 14">NBRC 105367</strain>
    </source>
</reference>
<comment type="similarity">
    <text evidence="2">Belongs to the monovalent cation:proton antiporter 2 (CPA2) transporter (TC 2.A.37) family.</text>
</comment>
<dbReference type="Gene3D" id="1.20.1530.20">
    <property type="match status" value="1"/>
</dbReference>
<evidence type="ECO:0000256" key="4">
    <source>
        <dbReference type="ARBA" id="ARBA00022449"/>
    </source>
</evidence>
<keyword evidence="4" id="KW-0050">Antiport</keyword>
<feature type="transmembrane region" description="Helical" evidence="11">
    <location>
        <begin position="12"/>
        <end position="31"/>
    </location>
</feature>
<proteinExistence type="inferred from homology"/>
<dbReference type="InterPro" id="IPR006153">
    <property type="entry name" value="Cation/H_exchanger_TM"/>
</dbReference>
<dbReference type="RefSeq" id="WP_197945702.1">
    <property type="nucleotide sequence ID" value="NZ_AP022871.1"/>
</dbReference>
<keyword evidence="3" id="KW-0813">Transport</keyword>
<keyword evidence="7" id="KW-0915">Sodium</keyword>
<feature type="transmembrane region" description="Helical" evidence="11">
    <location>
        <begin position="327"/>
        <end position="348"/>
    </location>
</feature>
<feature type="transmembrane region" description="Helical" evidence="11">
    <location>
        <begin position="392"/>
        <end position="410"/>
    </location>
</feature>
<dbReference type="GO" id="GO:0015297">
    <property type="term" value="F:antiporter activity"/>
    <property type="evidence" value="ECO:0007669"/>
    <property type="project" value="UniProtKB-KW"/>
</dbReference>
<keyword evidence="5 11" id="KW-0812">Transmembrane</keyword>
<feature type="transmembrane region" description="Helical" evidence="11">
    <location>
        <begin position="180"/>
        <end position="203"/>
    </location>
</feature>
<evidence type="ECO:0000256" key="8">
    <source>
        <dbReference type="ARBA" id="ARBA00023065"/>
    </source>
</evidence>
<evidence type="ECO:0000259" key="12">
    <source>
        <dbReference type="Pfam" id="PF00999"/>
    </source>
</evidence>
<keyword evidence="14" id="KW-1185">Reference proteome</keyword>
<dbReference type="GO" id="GO:0016020">
    <property type="term" value="C:membrane"/>
    <property type="evidence" value="ECO:0007669"/>
    <property type="project" value="UniProtKB-SubCell"/>
</dbReference>
<dbReference type="KEGG" id="psuu:Psuf_000300"/>